<evidence type="ECO:0000313" key="7">
    <source>
        <dbReference type="Proteomes" id="UP000634136"/>
    </source>
</evidence>
<dbReference type="InterPro" id="IPR019734">
    <property type="entry name" value="TPR_rpt"/>
</dbReference>
<proteinExistence type="predicted"/>
<keyword evidence="2 3" id="KW-0802">TPR repeat</keyword>
<evidence type="ECO:0000256" key="4">
    <source>
        <dbReference type="SAM" id="MobiDB-lite"/>
    </source>
</evidence>
<dbReference type="InterPro" id="IPR036249">
    <property type="entry name" value="Thioredoxin-like_sf"/>
</dbReference>
<dbReference type="AlphaFoldDB" id="A0A834T233"/>
<comment type="caution">
    <text evidence="6">The sequence shown here is derived from an EMBL/GenBank/DDBJ whole genome shotgun (WGS) entry which is preliminary data.</text>
</comment>
<feature type="compositionally biased region" description="Basic and acidic residues" evidence="4">
    <location>
        <begin position="51"/>
        <end position="64"/>
    </location>
</feature>
<reference evidence="6" key="1">
    <citation type="submission" date="2020-09" db="EMBL/GenBank/DDBJ databases">
        <title>Genome-Enabled Discovery of Anthraquinone Biosynthesis in Senna tora.</title>
        <authorList>
            <person name="Kang S.-H."/>
            <person name="Pandey R.P."/>
            <person name="Lee C.-M."/>
            <person name="Sim J.-S."/>
            <person name="Jeong J.-T."/>
            <person name="Choi B.-S."/>
            <person name="Jung M."/>
            <person name="Ginzburg D."/>
            <person name="Zhao K."/>
            <person name="Won S.Y."/>
            <person name="Oh T.-J."/>
            <person name="Yu Y."/>
            <person name="Kim N.-H."/>
            <person name="Lee O.R."/>
            <person name="Lee T.-H."/>
            <person name="Bashyal P."/>
            <person name="Kim T.-S."/>
            <person name="Lee W.-H."/>
            <person name="Kawkins C."/>
            <person name="Kim C.-K."/>
            <person name="Kim J.S."/>
            <person name="Ahn B.O."/>
            <person name="Rhee S.Y."/>
            <person name="Sohng J.K."/>
        </authorList>
    </citation>
    <scope>NUCLEOTIDE SEQUENCE</scope>
    <source>
        <tissue evidence="6">Leaf</tissue>
    </source>
</reference>
<dbReference type="SMART" id="SM00028">
    <property type="entry name" value="TPR"/>
    <property type="match status" value="7"/>
</dbReference>
<dbReference type="InterPro" id="IPR013766">
    <property type="entry name" value="Thioredoxin_domain"/>
</dbReference>
<dbReference type="InterPro" id="IPR011990">
    <property type="entry name" value="TPR-like_helical_dom_sf"/>
</dbReference>
<feature type="repeat" description="TPR" evidence="3">
    <location>
        <begin position="189"/>
        <end position="222"/>
    </location>
</feature>
<dbReference type="GO" id="GO:0005737">
    <property type="term" value="C:cytoplasm"/>
    <property type="evidence" value="ECO:0007669"/>
    <property type="project" value="TreeGrafter"/>
</dbReference>
<name>A0A834T233_9FABA</name>
<keyword evidence="7" id="KW-1185">Reference proteome</keyword>
<feature type="region of interest" description="Disordered" evidence="4">
    <location>
        <begin position="48"/>
        <end position="88"/>
    </location>
</feature>
<evidence type="ECO:0000259" key="5">
    <source>
        <dbReference type="Pfam" id="PF00085"/>
    </source>
</evidence>
<dbReference type="SUPFAM" id="SSF52833">
    <property type="entry name" value="Thioredoxin-like"/>
    <property type="match status" value="1"/>
</dbReference>
<evidence type="ECO:0000256" key="2">
    <source>
        <dbReference type="ARBA" id="ARBA00022803"/>
    </source>
</evidence>
<dbReference type="Gene3D" id="3.40.30.10">
    <property type="entry name" value="Glutaredoxin"/>
    <property type="match status" value="1"/>
</dbReference>
<feature type="domain" description="Thioredoxin" evidence="5">
    <location>
        <begin position="589"/>
        <end position="645"/>
    </location>
</feature>
<keyword evidence="1" id="KW-0677">Repeat</keyword>
<dbReference type="Pfam" id="PF13432">
    <property type="entry name" value="TPR_16"/>
    <property type="match status" value="1"/>
</dbReference>
<dbReference type="SUPFAM" id="SSF48452">
    <property type="entry name" value="TPR-like"/>
    <property type="match status" value="2"/>
</dbReference>
<feature type="compositionally biased region" description="Low complexity" evidence="4">
    <location>
        <begin position="67"/>
        <end position="88"/>
    </location>
</feature>
<evidence type="ECO:0000256" key="3">
    <source>
        <dbReference type="PROSITE-ProRule" id="PRU00339"/>
    </source>
</evidence>
<dbReference type="InterPro" id="IPR044534">
    <property type="entry name" value="TTL1-4"/>
</dbReference>
<protein>
    <submittedName>
        <fullName evidence="6">TPR repeat-containing thioredoxin TTL1-like</fullName>
    </submittedName>
</protein>
<dbReference type="GO" id="GO:0006950">
    <property type="term" value="P:response to stress"/>
    <property type="evidence" value="ECO:0007669"/>
    <property type="project" value="UniProtKB-ARBA"/>
</dbReference>
<dbReference type="OrthoDB" id="2121326at2759"/>
<evidence type="ECO:0000256" key="1">
    <source>
        <dbReference type="ARBA" id="ARBA00022737"/>
    </source>
</evidence>
<dbReference type="PANTHER" id="PTHR46050">
    <property type="entry name" value="TPR REPEAT-CONTAINING THIOREDOXIN"/>
    <property type="match status" value="1"/>
</dbReference>
<dbReference type="EMBL" id="JAAIUW010000009">
    <property type="protein sequence ID" value="KAF7814165.1"/>
    <property type="molecule type" value="Genomic_DNA"/>
</dbReference>
<dbReference type="Gene3D" id="1.25.40.10">
    <property type="entry name" value="Tetratricopeptide repeat domain"/>
    <property type="match status" value="1"/>
</dbReference>
<dbReference type="FunFam" id="3.40.30.10:FF:000211">
    <property type="entry name" value="TPR repeat-containing thioredoxin TTL4"/>
    <property type="match status" value="1"/>
</dbReference>
<dbReference type="Pfam" id="PF13181">
    <property type="entry name" value="TPR_8"/>
    <property type="match status" value="1"/>
</dbReference>
<organism evidence="6 7">
    <name type="scientific">Senna tora</name>
    <dbReference type="NCBI Taxonomy" id="362788"/>
    <lineage>
        <taxon>Eukaryota</taxon>
        <taxon>Viridiplantae</taxon>
        <taxon>Streptophyta</taxon>
        <taxon>Embryophyta</taxon>
        <taxon>Tracheophyta</taxon>
        <taxon>Spermatophyta</taxon>
        <taxon>Magnoliopsida</taxon>
        <taxon>eudicotyledons</taxon>
        <taxon>Gunneridae</taxon>
        <taxon>Pentapetalae</taxon>
        <taxon>rosids</taxon>
        <taxon>fabids</taxon>
        <taxon>Fabales</taxon>
        <taxon>Fabaceae</taxon>
        <taxon>Caesalpinioideae</taxon>
        <taxon>Cassia clade</taxon>
        <taxon>Senna</taxon>
    </lineage>
</organism>
<sequence length="661" mass="74130">MAGDTEIQVHWIQKIVEKELEIREIDLFTLKSFFLRYYHTIPCTLTLTHPSSDDENKPDFREIDFGSPVSPSQTPRSTSSSSSGSIYTKRSGEISEYSIENSPIATRSLRSPTNSKPAMILYPAGNICPSGILKTDMATNRRTKSDVLGYGTVNYGHGNIVRGGGGASKPTGGVVMKEAAKKAAMSLDPEVVRRAGNEQYKRSNYAEALRLYDRAIVLCPCNAAYRSNRAAALTALRRLDEAAEECEEALRLDTNYGRAHQHLASLYLRLGQVENAKKHLFCQRQQPNPFELQQLQSVEKHISKCSNARRIGDWKSVLMEIHAAIDAGADSSPQLFMCRVEALLKMHQIDEAVSSLSNIPKTESLLKSSSQEKFFGMISEAYFYFVGAQVDMATGRFESAVTAAEEASLIDPRSIEVGVLVADMKIVARARARGNDLYNSERFTEACSAYDEGLRRDPSNSVLYCNRAACFFKLRQWDRSIQDCNRALQIQPRYTKALLRRAASNYELGKWGEAVKDYETLRRMLPDNNDISQALFHAHVALKKSRGEEVSNLTFGGEVESISCLEQLRSTISLPGVFVVYFAIGSYLQCKQTSPFVNTLCNRYPSISFLKMDIEERPEVASVENIIVIPTFKIYKNGRQVKELVFPSHDLLEHSVRHYSF</sequence>
<dbReference type="CDD" id="cd02947">
    <property type="entry name" value="TRX_family"/>
    <property type="match status" value="1"/>
</dbReference>
<dbReference type="Pfam" id="PF00085">
    <property type="entry name" value="Thioredoxin"/>
    <property type="match status" value="1"/>
</dbReference>
<dbReference type="Proteomes" id="UP000634136">
    <property type="component" value="Unassembled WGS sequence"/>
</dbReference>
<accession>A0A834T233</accession>
<dbReference type="Pfam" id="PF00515">
    <property type="entry name" value="TPR_1"/>
    <property type="match status" value="1"/>
</dbReference>
<evidence type="ECO:0000313" key="6">
    <source>
        <dbReference type="EMBL" id="KAF7814165.1"/>
    </source>
</evidence>
<feature type="repeat" description="TPR" evidence="3">
    <location>
        <begin position="461"/>
        <end position="494"/>
    </location>
</feature>
<dbReference type="PROSITE" id="PS50005">
    <property type="entry name" value="TPR"/>
    <property type="match status" value="2"/>
</dbReference>
<gene>
    <name evidence="6" type="ORF">G2W53_028134</name>
</gene>
<dbReference type="PANTHER" id="PTHR46050:SF3">
    <property type="entry name" value="TPR REPEAT-CONTAINING THIOREDOXIN TTL1"/>
    <property type="match status" value="1"/>
</dbReference>
<dbReference type="Pfam" id="PF13174">
    <property type="entry name" value="TPR_6"/>
    <property type="match status" value="1"/>
</dbReference>